<dbReference type="Pfam" id="PF04448">
    <property type="entry name" value="DUF551"/>
    <property type="match status" value="1"/>
</dbReference>
<comment type="caution">
    <text evidence="2">The sequence shown here is derived from an EMBL/GenBank/DDBJ whole genome shotgun (WGS) entry which is preliminary data.</text>
</comment>
<evidence type="ECO:0000313" key="3">
    <source>
        <dbReference type="Proteomes" id="UP000234296"/>
    </source>
</evidence>
<protein>
    <recommendedName>
        <fullName evidence="1">DUF551 domain-containing protein</fullName>
    </recommendedName>
</protein>
<dbReference type="InterPro" id="IPR007539">
    <property type="entry name" value="DUF551"/>
</dbReference>
<sequence>MEWIKCSEQLPELIDDLCLVYSATGGDQYGFPVGGYDCVHVQDYFGDVTNGLSVNGEQLYTKRYLHSGITHWMPYPKLPTD</sequence>
<keyword evidence="3" id="KW-1185">Reference proteome</keyword>
<evidence type="ECO:0000259" key="1">
    <source>
        <dbReference type="Pfam" id="PF04448"/>
    </source>
</evidence>
<gene>
    <name evidence="2" type="ORF">PZBJ_20180</name>
</gene>
<organism evidence="2 3">
    <name type="scientific">Pantoea endophytica</name>
    <dbReference type="NCBI Taxonomy" id="92488"/>
    <lineage>
        <taxon>Bacteria</taxon>
        <taxon>Pseudomonadati</taxon>
        <taxon>Pseudomonadota</taxon>
        <taxon>Gammaproteobacteria</taxon>
        <taxon>Enterobacterales</taxon>
        <taxon>Erwiniaceae</taxon>
        <taxon>Pantoea</taxon>
    </lineage>
</organism>
<proteinExistence type="predicted"/>
<dbReference type="Proteomes" id="UP000234296">
    <property type="component" value="Unassembled WGS sequence"/>
</dbReference>
<accession>A0ABX4SM80</accession>
<name>A0ABX4SM80_9GAMM</name>
<evidence type="ECO:0000313" key="2">
    <source>
        <dbReference type="EMBL" id="PLR20373.1"/>
    </source>
</evidence>
<reference evidence="3" key="1">
    <citation type="submission" date="2017-12" db="EMBL/GenBank/DDBJ databases">
        <title>The genome sequence of Pantoea sp. 596.</title>
        <authorList>
            <person name="Gao J."/>
            <person name="Mao X."/>
            <person name="Sun J."/>
        </authorList>
    </citation>
    <scope>NUCLEOTIDE SEQUENCE [LARGE SCALE GENOMIC DNA]</scope>
    <source>
        <strain evidence="3">596</strain>
    </source>
</reference>
<feature type="domain" description="DUF551" evidence="1">
    <location>
        <begin position="2"/>
        <end position="79"/>
    </location>
</feature>
<dbReference type="RefSeq" id="WP_101763972.1">
    <property type="nucleotide sequence ID" value="NZ_PJRT01000032.1"/>
</dbReference>
<dbReference type="EMBL" id="PJRT01000032">
    <property type="protein sequence ID" value="PLR20373.1"/>
    <property type="molecule type" value="Genomic_DNA"/>
</dbReference>